<dbReference type="EMBL" id="LR031879">
    <property type="protein sequence ID" value="VDD56619.1"/>
    <property type="molecule type" value="Genomic_DNA"/>
</dbReference>
<gene>
    <name evidence="2" type="ORF">BOLC8T49848H</name>
</gene>
<evidence type="ECO:0000256" key="1">
    <source>
        <dbReference type="SAM" id="MobiDB-lite"/>
    </source>
</evidence>
<protein>
    <submittedName>
        <fullName evidence="2">Uncharacterized protein</fullName>
    </submittedName>
</protein>
<dbReference type="AlphaFoldDB" id="A0A3P6GSK2"/>
<proteinExistence type="predicted"/>
<name>A0A3P6GSK2_BRAOL</name>
<accession>A0A3P6GSK2</accession>
<sequence>MHAVTVAEEPIAGAGSSSSVEKPAEEFGEEDCDRDLTGKEIPQS</sequence>
<organism evidence="2">
    <name type="scientific">Brassica oleracea</name>
    <name type="common">Wild cabbage</name>
    <dbReference type="NCBI Taxonomy" id="3712"/>
    <lineage>
        <taxon>Eukaryota</taxon>
        <taxon>Viridiplantae</taxon>
        <taxon>Streptophyta</taxon>
        <taxon>Embryophyta</taxon>
        <taxon>Tracheophyta</taxon>
        <taxon>Spermatophyta</taxon>
        <taxon>Magnoliopsida</taxon>
        <taxon>eudicotyledons</taxon>
        <taxon>Gunneridae</taxon>
        <taxon>Pentapetalae</taxon>
        <taxon>rosids</taxon>
        <taxon>malvids</taxon>
        <taxon>Brassicales</taxon>
        <taxon>Brassicaceae</taxon>
        <taxon>Brassiceae</taxon>
        <taxon>Brassica</taxon>
    </lineage>
</organism>
<feature type="region of interest" description="Disordered" evidence="1">
    <location>
        <begin position="1"/>
        <end position="44"/>
    </location>
</feature>
<reference evidence="2" key="1">
    <citation type="submission" date="2018-11" db="EMBL/GenBank/DDBJ databases">
        <authorList>
            <consortium name="Genoscope - CEA"/>
            <person name="William W."/>
        </authorList>
    </citation>
    <scope>NUCLEOTIDE SEQUENCE</scope>
</reference>
<evidence type="ECO:0000313" key="2">
    <source>
        <dbReference type="EMBL" id="VDD56619.1"/>
    </source>
</evidence>